<feature type="transmembrane region" description="Helical" evidence="5">
    <location>
        <begin position="60"/>
        <end position="78"/>
    </location>
</feature>
<evidence type="ECO:0000256" key="5">
    <source>
        <dbReference type="SAM" id="Phobius"/>
    </source>
</evidence>
<dbReference type="RefSeq" id="WP_114366528.1">
    <property type="nucleotide sequence ID" value="NZ_BHZF01000001.1"/>
</dbReference>
<evidence type="ECO:0000256" key="3">
    <source>
        <dbReference type="ARBA" id="ARBA00022989"/>
    </source>
</evidence>
<feature type="transmembrane region" description="Helical" evidence="5">
    <location>
        <begin position="156"/>
        <end position="176"/>
    </location>
</feature>
<feature type="transmembrane region" description="Helical" evidence="5">
    <location>
        <begin position="229"/>
        <end position="247"/>
    </location>
</feature>
<dbReference type="InterPro" id="IPR007016">
    <property type="entry name" value="O-antigen_ligase-rel_domated"/>
</dbReference>
<feature type="transmembrane region" description="Helical" evidence="5">
    <location>
        <begin position="346"/>
        <end position="374"/>
    </location>
</feature>
<evidence type="ECO:0000313" key="8">
    <source>
        <dbReference type="Proteomes" id="UP000253517"/>
    </source>
</evidence>
<keyword evidence="4 5" id="KW-0472">Membrane</keyword>
<feature type="transmembrane region" description="Helical" evidence="5">
    <location>
        <begin position="36"/>
        <end position="53"/>
    </location>
</feature>
<dbReference type="EMBL" id="QPJS01000006">
    <property type="protein sequence ID" value="RCX01946.1"/>
    <property type="molecule type" value="Genomic_DNA"/>
</dbReference>
<feature type="domain" description="O-antigen ligase-related" evidence="6">
    <location>
        <begin position="190"/>
        <end position="351"/>
    </location>
</feature>
<keyword evidence="2 5" id="KW-0812">Transmembrane</keyword>
<proteinExistence type="predicted"/>
<keyword evidence="8" id="KW-1185">Reference proteome</keyword>
<dbReference type="PANTHER" id="PTHR37422:SF17">
    <property type="entry name" value="O-ANTIGEN LIGASE"/>
    <property type="match status" value="1"/>
</dbReference>
<keyword evidence="7" id="KW-0436">Ligase</keyword>
<reference evidence="7 8" key="1">
    <citation type="submission" date="2018-07" db="EMBL/GenBank/DDBJ databases">
        <title>Genomic Encyclopedia of Type Strains, Phase IV (KMG-IV): sequencing the most valuable type-strain genomes for metagenomic binning, comparative biology and taxonomic classification.</title>
        <authorList>
            <person name="Goeker M."/>
        </authorList>
    </citation>
    <scope>NUCLEOTIDE SEQUENCE [LARGE SCALE GENOMIC DNA]</scope>
    <source>
        <strain evidence="7 8">DSM 21410</strain>
    </source>
</reference>
<dbReference type="AlphaFoldDB" id="A0A369A0Q4"/>
<evidence type="ECO:0000259" key="6">
    <source>
        <dbReference type="Pfam" id="PF04932"/>
    </source>
</evidence>
<evidence type="ECO:0000256" key="2">
    <source>
        <dbReference type="ARBA" id="ARBA00022692"/>
    </source>
</evidence>
<feature type="transmembrane region" description="Helical" evidence="5">
    <location>
        <begin position="12"/>
        <end position="30"/>
    </location>
</feature>
<feature type="transmembrane region" description="Helical" evidence="5">
    <location>
        <begin position="386"/>
        <end position="404"/>
    </location>
</feature>
<name>A0A369A0Q4_9FLAO</name>
<dbReference type="Proteomes" id="UP000253517">
    <property type="component" value="Unassembled WGS sequence"/>
</dbReference>
<dbReference type="InterPro" id="IPR051533">
    <property type="entry name" value="WaaL-like"/>
</dbReference>
<feature type="transmembrane region" description="Helical" evidence="5">
    <location>
        <begin position="119"/>
        <end position="141"/>
    </location>
</feature>
<evidence type="ECO:0000313" key="7">
    <source>
        <dbReference type="EMBL" id="RCX01946.1"/>
    </source>
</evidence>
<keyword evidence="3 5" id="KW-1133">Transmembrane helix</keyword>
<organism evidence="7 8">
    <name type="scientific">Schleiferia thermophila</name>
    <dbReference type="NCBI Taxonomy" id="884107"/>
    <lineage>
        <taxon>Bacteria</taxon>
        <taxon>Pseudomonadati</taxon>
        <taxon>Bacteroidota</taxon>
        <taxon>Flavobacteriia</taxon>
        <taxon>Flavobacteriales</taxon>
        <taxon>Schleiferiaceae</taxon>
        <taxon>Schleiferia</taxon>
    </lineage>
</organism>
<feature type="transmembrane region" description="Helical" evidence="5">
    <location>
        <begin position="188"/>
        <end position="217"/>
    </location>
</feature>
<gene>
    <name evidence="7" type="ORF">DES35_10647</name>
</gene>
<evidence type="ECO:0000256" key="1">
    <source>
        <dbReference type="ARBA" id="ARBA00004141"/>
    </source>
</evidence>
<sequence>MTVSNHKLRKTAFWILSLGMSYYVALLPFQPPWLPASAGMMVAGIGWLISLTSNPRQLTINWPAAWVYLCLVLLYLSGLPTLDVPEYRQIMNTQVPLLFWGLPFVVYDEDFLRYSKTYLPNIFLASSIFSALVFIVYFIAIEISDPSIEYSKRSPYFFLPVHYLSLYYNVAIVLLLRQPCFIKKSFKIAAISVLIAAVILLASRIQWVVLLFILIIHFLSSKKFKTKKVLMYFMLLSVCVTLLYVFVPEVHRRMHETLDEVRSLKEVKNGKQTNHRKFIWKEALQLLSEVPITGYKPGLADKLLMERLSACDEKFWDGEKVYYLRDGFYNYHNQFLQSLAERGVGVVFLFLALLLPVFYGRNWLCTMMVLVIAFAMLTESILQRQAGVFLVATFLPMIVTLSTVRKKT</sequence>
<accession>A0A369A0Q4</accession>
<dbReference type="GO" id="GO:0016874">
    <property type="term" value="F:ligase activity"/>
    <property type="evidence" value="ECO:0007669"/>
    <property type="project" value="UniProtKB-KW"/>
</dbReference>
<dbReference type="Pfam" id="PF04932">
    <property type="entry name" value="Wzy_C"/>
    <property type="match status" value="1"/>
</dbReference>
<comment type="caution">
    <text evidence="7">The sequence shown here is derived from an EMBL/GenBank/DDBJ whole genome shotgun (WGS) entry which is preliminary data.</text>
</comment>
<dbReference type="GO" id="GO:0016020">
    <property type="term" value="C:membrane"/>
    <property type="evidence" value="ECO:0007669"/>
    <property type="project" value="UniProtKB-SubCell"/>
</dbReference>
<evidence type="ECO:0000256" key="4">
    <source>
        <dbReference type="ARBA" id="ARBA00023136"/>
    </source>
</evidence>
<comment type="subcellular location">
    <subcellularLocation>
        <location evidence="1">Membrane</location>
        <topology evidence="1">Multi-pass membrane protein</topology>
    </subcellularLocation>
</comment>
<dbReference type="PANTHER" id="PTHR37422">
    <property type="entry name" value="TEICHURONIC ACID BIOSYNTHESIS PROTEIN TUAE"/>
    <property type="match status" value="1"/>
</dbReference>
<feature type="transmembrane region" description="Helical" evidence="5">
    <location>
        <begin position="90"/>
        <end position="107"/>
    </location>
</feature>
<protein>
    <submittedName>
        <fullName evidence="7">O-antigen ligase</fullName>
    </submittedName>
</protein>